<dbReference type="Proteomes" id="UP000318080">
    <property type="component" value="Unassembled WGS sequence"/>
</dbReference>
<organism evidence="1 2">
    <name type="scientific">Corynebacterium phoceense</name>
    <dbReference type="NCBI Taxonomy" id="1686286"/>
    <lineage>
        <taxon>Bacteria</taxon>
        <taxon>Bacillati</taxon>
        <taxon>Actinomycetota</taxon>
        <taxon>Actinomycetes</taxon>
        <taxon>Mycobacteriales</taxon>
        <taxon>Corynebacteriaceae</taxon>
        <taxon>Corynebacterium</taxon>
    </lineage>
</organism>
<protein>
    <recommendedName>
        <fullName evidence="3">DUF559 domain-containing protein</fullName>
    </recommendedName>
</protein>
<dbReference type="RefSeq" id="WP_068801924.1">
    <property type="nucleotide sequence ID" value="NZ_LT596208.1"/>
</dbReference>
<accession>A0A540RAK4</accession>
<dbReference type="SUPFAM" id="SSF52980">
    <property type="entry name" value="Restriction endonuclease-like"/>
    <property type="match status" value="1"/>
</dbReference>
<comment type="caution">
    <text evidence="1">The sequence shown here is derived from an EMBL/GenBank/DDBJ whole genome shotgun (WGS) entry which is preliminary data.</text>
</comment>
<dbReference type="InterPro" id="IPR011335">
    <property type="entry name" value="Restrct_endonuc-II-like"/>
</dbReference>
<keyword evidence="2" id="KW-1185">Reference proteome</keyword>
<dbReference type="GeneID" id="79853449"/>
<sequence length="262" mass="30225">MVNRGEAIRVMRGLYLRDEPRPYDLAELLCFRDERLALDGYSTAQLYLGSPLTFPLRVMRASAVGASPYYEARRARPNAAFSLGYVRACNPLQALEIMPVEHGVDFVERFFRGRSARENLAMWERCLGRMPARTRDILAHAFIGTDSVPEKRLTQGLRDAGLKVLNNVDIGPYRWDLVLEAERIAIEVDGYQYHKGEGVQRFEIDRQKLNDAVHRGWRALHFTAATIEHHLNVAVNQVKAIVEDKRNYVPGPWKWHRYFQND</sequence>
<dbReference type="EMBL" id="VHIR01000001">
    <property type="protein sequence ID" value="TQE44766.1"/>
    <property type="molecule type" value="Genomic_DNA"/>
</dbReference>
<reference evidence="1 2" key="1">
    <citation type="submission" date="2019-06" db="EMBL/GenBank/DDBJ databases">
        <title>Draft genome of C. phoceense Strain 272.</title>
        <authorList>
            <person name="Pacheco L.G.C."/>
            <person name="Barberis C.M."/>
            <person name="Almuzara M.N."/>
            <person name="Traglia G.M."/>
            <person name="Santos C.S."/>
            <person name="Rocha D.J.P.G."/>
            <person name="Aguiar E.R.G.R."/>
            <person name="Vay C.A."/>
        </authorList>
    </citation>
    <scope>NUCLEOTIDE SEQUENCE [LARGE SCALE GENOMIC DNA]</scope>
    <source>
        <strain evidence="1 2">272</strain>
    </source>
</reference>
<evidence type="ECO:0000313" key="1">
    <source>
        <dbReference type="EMBL" id="TQE44766.1"/>
    </source>
</evidence>
<evidence type="ECO:0000313" key="2">
    <source>
        <dbReference type="Proteomes" id="UP000318080"/>
    </source>
</evidence>
<dbReference type="AlphaFoldDB" id="A0A540RAK4"/>
<proteinExistence type="predicted"/>
<evidence type="ECO:0008006" key="3">
    <source>
        <dbReference type="Google" id="ProtNLM"/>
    </source>
</evidence>
<gene>
    <name evidence="1" type="ORF">EJK80_01030</name>
</gene>
<name>A0A540RAK4_9CORY</name>
<dbReference type="Gene3D" id="3.40.960.10">
    <property type="entry name" value="VSR Endonuclease"/>
    <property type="match status" value="1"/>
</dbReference>
<dbReference type="STRING" id="1686286.GCA_900092335_02293"/>